<evidence type="ECO:0000313" key="12">
    <source>
        <dbReference type="EMBL" id="CAG9825245.1"/>
    </source>
</evidence>
<dbReference type="InterPro" id="IPR003439">
    <property type="entry name" value="ABC_transporter-like_ATP-bd"/>
</dbReference>
<feature type="transmembrane region" description="Helical" evidence="9">
    <location>
        <begin position="130"/>
        <end position="147"/>
    </location>
</feature>
<accession>A0A9N9SKK6</accession>
<evidence type="ECO:0000256" key="5">
    <source>
        <dbReference type="ARBA" id="ARBA00022741"/>
    </source>
</evidence>
<keyword evidence="8 9" id="KW-0472">Membrane</keyword>
<organism evidence="12 13">
    <name type="scientific">Phaedon cochleariae</name>
    <name type="common">Mustard beetle</name>
    <dbReference type="NCBI Taxonomy" id="80249"/>
    <lineage>
        <taxon>Eukaryota</taxon>
        <taxon>Metazoa</taxon>
        <taxon>Ecdysozoa</taxon>
        <taxon>Arthropoda</taxon>
        <taxon>Hexapoda</taxon>
        <taxon>Insecta</taxon>
        <taxon>Pterygota</taxon>
        <taxon>Neoptera</taxon>
        <taxon>Endopterygota</taxon>
        <taxon>Coleoptera</taxon>
        <taxon>Polyphaga</taxon>
        <taxon>Cucujiformia</taxon>
        <taxon>Chrysomeloidea</taxon>
        <taxon>Chrysomelidae</taxon>
        <taxon>Chrysomelinae</taxon>
        <taxon>Chrysomelini</taxon>
        <taxon>Phaedon</taxon>
    </lineage>
</organism>
<dbReference type="InterPro" id="IPR011527">
    <property type="entry name" value="ABC1_TM_dom"/>
</dbReference>
<feature type="domain" description="ABC transmembrane type-1" evidence="11">
    <location>
        <begin position="104"/>
        <end position="363"/>
    </location>
</feature>
<dbReference type="InterPro" id="IPR036640">
    <property type="entry name" value="ABC1_TM_sf"/>
</dbReference>
<dbReference type="Pfam" id="PF00664">
    <property type="entry name" value="ABC_membrane"/>
    <property type="match status" value="2"/>
</dbReference>
<dbReference type="InterPro" id="IPR017871">
    <property type="entry name" value="ABC_transporter-like_CS"/>
</dbReference>
<dbReference type="Gene3D" id="1.20.1560.10">
    <property type="entry name" value="ABC transporter type 1, transmembrane domain"/>
    <property type="match status" value="2"/>
</dbReference>
<keyword evidence="7 9" id="KW-1133">Transmembrane helix</keyword>
<dbReference type="FunFam" id="1.20.1560.10:FF:000014">
    <property type="entry name" value="Multidrug resistance-associated protein member 4"/>
    <property type="match status" value="1"/>
</dbReference>
<evidence type="ECO:0000256" key="9">
    <source>
        <dbReference type="SAM" id="Phobius"/>
    </source>
</evidence>
<evidence type="ECO:0000256" key="3">
    <source>
        <dbReference type="ARBA" id="ARBA00022692"/>
    </source>
</evidence>
<dbReference type="InterPro" id="IPR027417">
    <property type="entry name" value="P-loop_NTPase"/>
</dbReference>
<evidence type="ECO:0000256" key="1">
    <source>
        <dbReference type="ARBA" id="ARBA00004141"/>
    </source>
</evidence>
<comment type="subcellular location">
    <subcellularLocation>
        <location evidence="1">Membrane</location>
        <topology evidence="1">Multi-pass membrane protein</topology>
    </subcellularLocation>
</comment>
<dbReference type="Pfam" id="PF00005">
    <property type="entry name" value="ABC_tran"/>
    <property type="match status" value="2"/>
</dbReference>
<evidence type="ECO:0000256" key="7">
    <source>
        <dbReference type="ARBA" id="ARBA00022989"/>
    </source>
</evidence>
<sequence length="1269" mass="144012">MDHIGKEERKKHPRETANIFSKLTFAYTGSLFKRAYKQDLDDEDLYEVLKQCGSKYCGDKLEKEWKLGNKEGTPPTIGRLMWRRFGWRYMLMGITQFTWRVVRSIVEPGALSGLISYFRPGQTDVTKNDAFMYAGLVLFLQIFNCMFDHNYLLWVHQMGVEIKSAFSSMLYRKALRLTPTAVSDITMGNIVTLITKDVQIFKESIWIINDIWIGTVVICVVCYLIYSKVGVCSFIGIGIIFMVLPLQWYVARWISRLRLQTGKKTDERLQITQESLSTIRIIKMYTWEKYFENKIHKSRKEEVNKMLLGFYLRVILMLLGLLFCKIGFYVLILSYVWIGFSSDPTVVFYLLSNFQELKQNLANSIPTCIGKSAELVSAVKRINKVINAEEMDPNTVPDEPEPNPVMELKNSTVYIGKKEILREISFKTDSGLTLVTGSIGSGKSSLLKTMLQDYPLTDGSLVSRGRISYSSQDPWLFPSSIRQNIIFNNKYDEVRYREVIRVCALEYDLNLFEKGDETIVTDRGHNLSKGQQARVNLARAIYKESEVYLLDDCLTALDAQVQDYIFRECIKTYLKDKIVILVSQTANHIQEADTIVIMDKGRIKDIGQPNDTILAEVKELAVEDDDLEKEVIGKAAETDADETVKLLETEQITSKKKIYKEVKKKGKVDIQVYLKYIMFAGGFLLAFFNIMLVVVTQSSESYSDKLLTQWVDEQQTLLNIRSRITSPATSLQERNGTVNSLAVGEITLEEADANQHSTFIIYSITLISAAILGMIKSYANFDFSRRASINIHKSMVTNITRAMMAFFDSHFIGNVLNRFSQDLVNVDEHLPYVLSECFRVLFSIFGNLILVATVKPSFLIYIGTIIIIVMIIRRLYLPAGRSLKRLEAATRSPMIGHLNASLEGLTTIRAYRAENILIEEFDRHQDLYTSAYYTSICSMRAFAFVVGSVSSIFVIIVVGTFVLMKKENTTGDVGLALTQVFALAASIQWAVAPWSELENLMTSTERLMEYTEIKAEREDGTEPKDWPSKGSVTYEHVSLTYNNSVKVLKDLNFTAESRQKIGIVGRTGAGKSSIITSFFRLYDVGGRILIDGIDIKTVSLKYLRRRLAIIPQDPVLFTGTVRTNLDPFGDFSDQELWTALDKVNLKGSITSLDHPTASNGSDFSSGQKQLLCLARAILRKTKIVILDEATANMDHETDIMLNSAIEENFVDCTVFCIAHRLHSILKCDKVIVLDKGEIKEFDDPAKLLENGNGLFYQMVRQAGLLNYLE</sequence>
<feature type="transmembrane region" description="Helical" evidence="9">
    <location>
        <begin position="205"/>
        <end position="226"/>
    </location>
</feature>
<keyword evidence="5" id="KW-0547">Nucleotide-binding</keyword>
<evidence type="ECO:0000256" key="8">
    <source>
        <dbReference type="ARBA" id="ARBA00023136"/>
    </source>
</evidence>
<name>A0A9N9SKK6_PHACE</name>
<evidence type="ECO:0000313" key="13">
    <source>
        <dbReference type="Proteomes" id="UP001153737"/>
    </source>
</evidence>
<feature type="domain" description="ABC transporter" evidence="10">
    <location>
        <begin position="1032"/>
        <end position="1260"/>
    </location>
</feature>
<proteinExistence type="predicted"/>
<dbReference type="CDD" id="cd03250">
    <property type="entry name" value="ABCC_MRP_domain1"/>
    <property type="match status" value="1"/>
</dbReference>
<dbReference type="Proteomes" id="UP001153737">
    <property type="component" value="Chromosome 9"/>
</dbReference>
<dbReference type="CDD" id="cd03244">
    <property type="entry name" value="ABCC_MRP_domain2"/>
    <property type="match status" value="1"/>
</dbReference>
<dbReference type="PANTHER" id="PTHR24223:SF448">
    <property type="entry name" value="FI20146P1-RELATED"/>
    <property type="match status" value="1"/>
</dbReference>
<dbReference type="PROSITE" id="PS50893">
    <property type="entry name" value="ABC_TRANSPORTER_2"/>
    <property type="match status" value="2"/>
</dbReference>
<feature type="transmembrane region" description="Helical" evidence="9">
    <location>
        <begin position="858"/>
        <end position="876"/>
    </location>
</feature>
<feature type="transmembrane region" description="Helical" evidence="9">
    <location>
        <begin position="232"/>
        <end position="251"/>
    </location>
</feature>
<dbReference type="GO" id="GO:0016887">
    <property type="term" value="F:ATP hydrolysis activity"/>
    <property type="evidence" value="ECO:0007669"/>
    <property type="project" value="InterPro"/>
</dbReference>
<keyword evidence="13" id="KW-1185">Reference proteome</keyword>
<dbReference type="InterPro" id="IPR044746">
    <property type="entry name" value="ABCC_6TM_D1"/>
</dbReference>
<dbReference type="SUPFAM" id="SSF52540">
    <property type="entry name" value="P-loop containing nucleoside triphosphate hydrolases"/>
    <property type="match status" value="2"/>
</dbReference>
<dbReference type="PANTHER" id="PTHR24223">
    <property type="entry name" value="ATP-BINDING CASSETTE SUB-FAMILY C"/>
    <property type="match status" value="1"/>
</dbReference>
<reference evidence="12" key="2">
    <citation type="submission" date="2022-10" db="EMBL/GenBank/DDBJ databases">
        <authorList>
            <consortium name="ENA_rothamsted_submissions"/>
            <consortium name="culmorum"/>
            <person name="King R."/>
        </authorList>
    </citation>
    <scope>NUCLEOTIDE SEQUENCE</scope>
</reference>
<reference evidence="12" key="1">
    <citation type="submission" date="2022-01" db="EMBL/GenBank/DDBJ databases">
        <authorList>
            <person name="King R."/>
        </authorList>
    </citation>
    <scope>NUCLEOTIDE SEQUENCE</scope>
</reference>
<keyword evidence="6" id="KW-0067">ATP-binding</keyword>
<evidence type="ECO:0000259" key="11">
    <source>
        <dbReference type="PROSITE" id="PS50929"/>
    </source>
</evidence>
<keyword evidence="2" id="KW-0813">Transport</keyword>
<dbReference type="CDD" id="cd18579">
    <property type="entry name" value="ABC_6TM_ABCC_D1"/>
    <property type="match status" value="1"/>
</dbReference>
<dbReference type="OrthoDB" id="6500128at2759"/>
<gene>
    <name evidence="12" type="ORF">PHAECO_LOCUS13140</name>
</gene>
<evidence type="ECO:0000256" key="2">
    <source>
        <dbReference type="ARBA" id="ARBA00022448"/>
    </source>
</evidence>
<evidence type="ECO:0008006" key="14">
    <source>
        <dbReference type="Google" id="ProtNLM"/>
    </source>
</evidence>
<keyword evidence="3 9" id="KW-0812">Transmembrane</keyword>
<dbReference type="GO" id="GO:0005524">
    <property type="term" value="F:ATP binding"/>
    <property type="evidence" value="ECO:0007669"/>
    <property type="project" value="UniProtKB-KW"/>
</dbReference>
<dbReference type="InterPro" id="IPR050173">
    <property type="entry name" value="ABC_transporter_C-like"/>
</dbReference>
<dbReference type="Gene3D" id="3.40.50.300">
    <property type="entry name" value="P-loop containing nucleotide triphosphate hydrolases"/>
    <property type="match status" value="2"/>
</dbReference>
<dbReference type="FunFam" id="3.40.50.300:FF:000163">
    <property type="entry name" value="Multidrug resistance-associated protein member 4"/>
    <property type="match status" value="1"/>
</dbReference>
<feature type="transmembrane region" description="Helical" evidence="9">
    <location>
        <begin position="829"/>
        <end position="851"/>
    </location>
</feature>
<evidence type="ECO:0000259" key="10">
    <source>
        <dbReference type="PROSITE" id="PS50893"/>
    </source>
</evidence>
<feature type="transmembrane region" description="Helical" evidence="9">
    <location>
        <begin position="673"/>
        <end position="695"/>
    </location>
</feature>
<dbReference type="AlphaFoldDB" id="A0A9N9SKK6"/>
<dbReference type="CDD" id="cd18580">
    <property type="entry name" value="ABC_6TM_ABCC_D2"/>
    <property type="match status" value="1"/>
</dbReference>
<dbReference type="PROSITE" id="PS00211">
    <property type="entry name" value="ABC_TRANSPORTER_1"/>
    <property type="match status" value="2"/>
</dbReference>
<dbReference type="InterPro" id="IPR003593">
    <property type="entry name" value="AAA+_ATPase"/>
</dbReference>
<evidence type="ECO:0000256" key="4">
    <source>
        <dbReference type="ARBA" id="ARBA00022737"/>
    </source>
</evidence>
<protein>
    <recommendedName>
        <fullName evidence="14">Multidrug resistance-associated protein lethal(2)03659</fullName>
    </recommendedName>
</protein>
<feature type="transmembrane region" description="Helical" evidence="9">
    <location>
        <begin position="759"/>
        <end position="779"/>
    </location>
</feature>
<dbReference type="SUPFAM" id="SSF90123">
    <property type="entry name" value="ABC transporter transmembrane region"/>
    <property type="match status" value="2"/>
</dbReference>
<dbReference type="SMART" id="SM00382">
    <property type="entry name" value="AAA"/>
    <property type="match status" value="2"/>
</dbReference>
<dbReference type="EMBL" id="OU896715">
    <property type="protein sequence ID" value="CAG9825245.1"/>
    <property type="molecule type" value="Genomic_DNA"/>
</dbReference>
<keyword evidence="4" id="KW-0677">Repeat</keyword>
<dbReference type="FunFam" id="3.40.50.300:FF:000973">
    <property type="entry name" value="Multidrug resistance-associated protein 4"/>
    <property type="match status" value="1"/>
</dbReference>
<dbReference type="GO" id="GO:0016020">
    <property type="term" value="C:membrane"/>
    <property type="evidence" value="ECO:0007669"/>
    <property type="project" value="UniProtKB-SubCell"/>
</dbReference>
<feature type="transmembrane region" description="Helical" evidence="9">
    <location>
        <begin position="941"/>
        <end position="963"/>
    </location>
</feature>
<feature type="domain" description="ABC transporter" evidence="10">
    <location>
        <begin position="406"/>
        <end position="625"/>
    </location>
</feature>
<dbReference type="FunFam" id="1.20.1560.10:FF:000006">
    <property type="entry name" value="ATP-binding cassette, sub-family C (CFTR/MRP), member 9"/>
    <property type="match status" value="1"/>
</dbReference>
<dbReference type="InterPro" id="IPR044726">
    <property type="entry name" value="ABCC_6TM_D2"/>
</dbReference>
<dbReference type="PROSITE" id="PS50929">
    <property type="entry name" value="ABC_TM1F"/>
    <property type="match status" value="2"/>
</dbReference>
<evidence type="ECO:0000256" key="6">
    <source>
        <dbReference type="ARBA" id="ARBA00022840"/>
    </source>
</evidence>
<dbReference type="GO" id="GO:0140359">
    <property type="term" value="F:ABC-type transporter activity"/>
    <property type="evidence" value="ECO:0007669"/>
    <property type="project" value="InterPro"/>
</dbReference>
<feature type="domain" description="ABC transmembrane type-1" evidence="11">
    <location>
        <begin position="759"/>
        <end position="999"/>
    </location>
</feature>